<dbReference type="VEuPathDB" id="TriTrypDB:C4B63_92g32"/>
<protein>
    <submittedName>
        <fullName evidence="2">Putative UDP-Gal or UDP-GlcNAc-dependent glycosyltransferase</fullName>
    </submittedName>
</protein>
<keyword evidence="2" id="KW-0808">Transferase</keyword>
<gene>
    <name evidence="2" type="ORF">C3747_173g89</name>
</gene>
<evidence type="ECO:0000313" key="2">
    <source>
        <dbReference type="EMBL" id="PWV03611.1"/>
    </source>
</evidence>
<keyword evidence="1" id="KW-0732">Signal</keyword>
<organism evidence="2 3">
    <name type="scientific">Trypanosoma cruzi</name>
    <dbReference type="NCBI Taxonomy" id="5693"/>
    <lineage>
        <taxon>Eukaryota</taxon>
        <taxon>Discoba</taxon>
        <taxon>Euglenozoa</taxon>
        <taxon>Kinetoplastea</taxon>
        <taxon>Metakinetoplastina</taxon>
        <taxon>Trypanosomatida</taxon>
        <taxon>Trypanosomatidae</taxon>
        <taxon>Trypanosoma</taxon>
        <taxon>Schizotrypanum</taxon>
    </lineage>
</organism>
<name>A0A2V2W506_TRYCR</name>
<proteinExistence type="predicted"/>
<dbReference type="VEuPathDB" id="TriTrypDB:ECC02_010729"/>
<dbReference type="VEuPathDB" id="TriTrypDB:TcBrA4_0038500"/>
<comment type="caution">
    <text evidence="2">The sequence shown here is derived from an EMBL/GenBank/DDBJ whole genome shotgun (WGS) entry which is preliminary data.</text>
</comment>
<dbReference type="AlphaFoldDB" id="A0A2V2W506"/>
<accession>A0A2V2W506</accession>
<sequence>MTIFFFVCRCLLLTCASCRAEGVYMGYHIGVAQFANKRFPGNTFMFGWCFTLSRDVAEALVSYKPLRRLAYLPYSEERDHEFALLQFHSDDAMVGWVLEKELNYKPMVYVKMLPCHYHDARDDTGHWQVVPTFDVCPSCAGDDYAAAHGALRQRHIACRPCGTGLRRRDIPLLRLTNERNECFSVRVES</sequence>
<feature type="chain" id="PRO_5015938875" evidence="1">
    <location>
        <begin position="21"/>
        <end position="189"/>
    </location>
</feature>
<evidence type="ECO:0000256" key="1">
    <source>
        <dbReference type="SAM" id="SignalP"/>
    </source>
</evidence>
<dbReference type="VEuPathDB" id="TriTrypDB:Tc_MARK_6706"/>
<dbReference type="GO" id="GO:0016740">
    <property type="term" value="F:transferase activity"/>
    <property type="evidence" value="ECO:0007669"/>
    <property type="project" value="UniProtKB-KW"/>
</dbReference>
<reference evidence="2 3" key="1">
    <citation type="journal article" date="2018" name="Microb. Genom.">
        <title>Expanding an expanded genome: long-read sequencing of Trypanosoma cruzi.</title>
        <authorList>
            <person name="Berna L."/>
            <person name="Rodriguez M."/>
            <person name="Chiribao M.L."/>
            <person name="Parodi-Talice A."/>
            <person name="Pita S."/>
            <person name="Rijo G."/>
            <person name="Alvarez-Valin F."/>
            <person name="Robello C."/>
        </authorList>
    </citation>
    <scope>NUCLEOTIDE SEQUENCE [LARGE SCALE GENOMIC DNA]</scope>
    <source>
        <strain evidence="2 3">TCC</strain>
    </source>
</reference>
<feature type="signal peptide" evidence="1">
    <location>
        <begin position="1"/>
        <end position="20"/>
    </location>
</feature>
<dbReference type="VEuPathDB" id="TriTrypDB:C3747_173g89"/>
<evidence type="ECO:0000313" key="3">
    <source>
        <dbReference type="Proteomes" id="UP000246078"/>
    </source>
</evidence>
<dbReference type="EMBL" id="PRFC01000173">
    <property type="protein sequence ID" value="PWV03611.1"/>
    <property type="molecule type" value="Genomic_DNA"/>
</dbReference>
<dbReference type="Proteomes" id="UP000246078">
    <property type="component" value="Unassembled WGS sequence"/>
</dbReference>